<dbReference type="KEGG" id="zmp:Zymop_1549"/>
<dbReference type="InterPro" id="IPR015797">
    <property type="entry name" value="NUDIX_hydrolase-like_dom_sf"/>
</dbReference>
<comment type="similarity">
    <text evidence="3">Belongs to the Nudix hydrolase family. RppH subfamily.</text>
</comment>
<organism evidence="5 6">
    <name type="scientific">Zymomonas mobilis subsp. pomaceae (strain ATCC 29192 / DSM 22645 / JCM 10191 / CCUG 17912 / NBRC 13757 / NCIMB 11200 / NRRL B-4491 / Barker I)</name>
    <dbReference type="NCBI Taxonomy" id="579138"/>
    <lineage>
        <taxon>Bacteria</taxon>
        <taxon>Pseudomonadati</taxon>
        <taxon>Pseudomonadota</taxon>
        <taxon>Alphaproteobacteria</taxon>
        <taxon>Sphingomonadales</taxon>
        <taxon>Zymomonadaceae</taxon>
        <taxon>Zymomonas</taxon>
    </lineage>
</organism>
<dbReference type="InterPro" id="IPR000086">
    <property type="entry name" value="NUDIX_hydrolase_dom"/>
</dbReference>
<dbReference type="PANTHER" id="PTHR11839">
    <property type="entry name" value="UDP/ADP-SUGAR PYROPHOSPHATASE"/>
    <property type="match status" value="1"/>
</dbReference>
<dbReference type="NCBIfam" id="NF001936">
    <property type="entry name" value="PRK00714.1-3"/>
    <property type="match status" value="1"/>
</dbReference>
<feature type="domain" description="Nudix hydrolase" evidence="4">
    <location>
        <begin position="5"/>
        <end position="149"/>
    </location>
</feature>
<dbReference type="CDD" id="cd03671">
    <property type="entry name" value="NUDIX_Ap4A_hydrolase_plant_like"/>
    <property type="match status" value="1"/>
</dbReference>
<evidence type="ECO:0000256" key="2">
    <source>
        <dbReference type="ARBA" id="ARBA00022801"/>
    </source>
</evidence>
<dbReference type="SUPFAM" id="SSF55811">
    <property type="entry name" value="Nudix"/>
    <property type="match status" value="1"/>
</dbReference>
<reference evidence="5 6" key="1">
    <citation type="journal article" date="2011" name="J. Bacteriol.">
        <title>Genome sequence of the ethanol-producing Zymomonas mobilis subsp. pomaceae lectotype strain ATCC 29192.</title>
        <authorList>
            <person name="Kouvelis V.N."/>
            <person name="Davenport K.W."/>
            <person name="Brettin T.S."/>
            <person name="Bruce D."/>
            <person name="Detter C."/>
            <person name="Han C.S."/>
            <person name="Nolan M."/>
            <person name="Tapia R."/>
            <person name="Damoulaki A."/>
            <person name="Kyrpides N.C."/>
            <person name="Typas M.A."/>
            <person name="Pappas K.M."/>
        </authorList>
    </citation>
    <scope>NUCLEOTIDE SEQUENCE [LARGE SCALE GENOMIC DNA]</scope>
    <source>
        <strain evidence="6">ATCC 29192 / DSM 22645 / JCM 10191 / CCUG 17912 / NBRC 13757 / NCIMB 11200 / NRRL B-4491 / Barker I</strain>
    </source>
</reference>
<comment type="cofactor">
    <cofactor evidence="1">
        <name>Mg(2+)</name>
        <dbReference type="ChEBI" id="CHEBI:18420"/>
    </cofactor>
</comment>
<evidence type="ECO:0000313" key="6">
    <source>
        <dbReference type="Proteomes" id="UP000000491"/>
    </source>
</evidence>
<dbReference type="AlphaFoldDB" id="F8EW29"/>
<dbReference type="eggNOG" id="COG1051">
    <property type="taxonomic scope" value="Bacteria"/>
</dbReference>
<dbReference type="PANTHER" id="PTHR11839:SF22">
    <property type="entry name" value="NUDIX HYDROLASE 26, CHLOROPLASTIC"/>
    <property type="match status" value="1"/>
</dbReference>
<dbReference type="HAMAP" id="MF_00298">
    <property type="entry name" value="Nudix_RppH"/>
    <property type="match status" value="1"/>
</dbReference>
<feature type="short sequence motif" description="Nudix box" evidence="3">
    <location>
        <begin position="39"/>
        <end position="60"/>
    </location>
</feature>
<dbReference type="PATRIC" id="fig|579138.3.peg.1642"/>
<dbReference type="GO" id="GO:0034432">
    <property type="term" value="F:bis(5'-adenosyl)-pentaphosphatase activity"/>
    <property type="evidence" value="ECO:0007669"/>
    <property type="project" value="TreeGrafter"/>
</dbReference>
<dbReference type="GO" id="GO:0008893">
    <property type="term" value="F:guanosine-3',5'-bis(diphosphate) 3'-diphosphatase activity"/>
    <property type="evidence" value="ECO:0007669"/>
    <property type="project" value="TreeGrafter"/>
</dbReference>
<protein>
    <recommendedName>
        <fullName evidence="3">RNA pyrophosphohydrolase</fullName>
        <ecNumber evidence="3">3.6.1.-</ecNumber>
    </recommendedName>
    <alternativeName>
        <fullName evidence="3">(Di)nucleoside polyphosphate hydrolase</fullName>
    </alternativeName>
</protein>
<dbReference type="InterPro" id="IPR020084">
    <property type="entry name" value="NUDIX_hydrolase_CS"/>
</dbReference>
<dbReference type="Gene3D" id="3.90.79.10">
    <property type="entry name" value="Nucleoside Triphosphate Pyrophosphohydrolase"/>
    <property type="match status" value="1"/>
</dbReference>
<dbReference type="InterPro" id="IPR022927">
    <property type="entry name" value="RppH"/>
</dbReference>
<comment type="function">
    <text evidence="3">Accelerates the degradation of transcripts by removing pyrophosphate from the 5'-end of triphosphorylated RNA, leading to a more labile monophosphorylated state that can stimulate subsequent ribonuclease cleavage.</text>
</comment>
<evidence type="ECO:0000256" key="1">
    <source>
        <dbReference type="ARBA" id="ARBA00001946"/>
    </source>
</evidence>
<evidence type="ECO:0000259" key="4">
    <source>
        <dbReference type="PROSITE" id="PS51462"/>
    </source>
</evidence>
<dbReference type="GO" id="GO:0019693">
    <property type="term" value="P:ribose phosphate metabolic process"/>
    <property type="evidence" value="ECO:0007669"/>
    <property type="project" value="TreeGrafter"/>
</dbReference>
<accession>F8EW29</accession>
<dbReference type="EC" id="3.6.1.-" evidence="3"/>
<name>F8EW29_ZYMMT</name>
<dbReference type="Pfam" id="PF00293">
    <property type="entry name" value="NUDIX"/>
    <property type="match status" value="1"/>
</dbReference>
<dbReference type="PROSITE" id="PS51462">
    <property type="entry name" value="NUDIX"/>
    <property type="match status" value="1"/>
</dbReference>
<dbReference type="EMBL" id="CP002865">
    <property type="protein sequence ID" value="AEI38439.1"/>
    <property type="molecule type" value="Genomic_DNA"/>
</dbReference>
<dbReference type="Proteomes" id="UP000000491">
    <property type="component" value="Chromosome"/>
</dbReference>
<dbReference type="STRING" id="579138.Zymop_1549"/>
<dbReference type="RefSeq" id="WP_013934827.1">
    <property type="nucleotide sequence ID" value="NC_015709.1"/>
</dbReference>
<gene>
    <name evidence="3" type="primary">rppH</name>
    <name evidence="3" type="synonym">nudH</name>
    <name evidence="5" type="ordered locus">Zymop_1549</name>
</gene>
<dbReference type="NCBIfam" id="NF001938">
    <property type="entry name" value="PRK00714.1-5"/>
    <property type="match status" value="1"/>
</dbReference>
<dbReference type="GO" id="GO:0006753">
    <property type="term" value="P:nucleoside phosphate metabolic process"/>
    <property type="evidence" value="ECO:0007669"/>
    <property type="project" value="TreeGrafter"/>
</dbReference>
<evidence type="ECO:0000313" key="5">
    <source>
        <dbReference type="EMBL" id="AEI38439.1"/>
    </source>
</evidence>
<sequence>MDKLEYRSGTGIMLLNKDNLVFVAARNDMKEDAWQMPQGGLEANESPEVGVLRELEEETHIPARMVAIISRSKEWLSYDFPKDMQAGFFKSKYVGQRQIWFLARYLGRDEDININTEKPEFRAWKWIEPKQLPDVIVDFKKPLYEKLLSEFSTKIQ</sequence>
<dbReference type="PROSITE" id="PS00893">
    <property type="entry name" value="NUDIX_BOX"/>
    <property type="match status" value="1"/>
</dbReference>
<proteinExistence type="inferred from homology"/>
<keyword evidence="2 3" id="KW-0378">Hydrolase</keyword>
<dbReference type="HOGENOM" id="CLU_087195_3_0_5"/>
<evidence type="ECO:0000256" key="3">
    <source>
        <dbReference type="HAMAP-Rule" id="MF_00298"/>
    </source>
</evidence>
<comment type="cofactor">
    <cofactor evidence="3">
        <name>a divalent metal cation</name>
        <dbReference type="ChEBI" id="CHEBI:60240"/>
    </cofactor>
</comment>